<dbReference type="AlphaFoldDB" id="A0A450XD54"/>
<gene>
    <name evidence="1" type="ORF">BECKMB1821G_GA0114241_102618</name>
    <name evidence="3" type="ORF">BECKMB1821H_GA0114242_102418</name>
    <name evidence="2" type="ORF">BECKMB1821I_GA0114274_102019</name>
</gene>
<dbReference type="EMBL" id="CAADGH010000024">
    <property type="protein sequence ID" value="VFK75501.1"/>
    <property type="molecule type" value="Genomic_DNA"/>
</dbReference>
<evidence type="ECO:0000313" key="2">
    <source>
        <dbReference type="EMBL" id="VFK31055.1"/>
    </source>
</evidence>
<organism evidence="1">
    <name type="scientific">Candidatus Kentrum sp. MB</name>
    <dbReference type="NCBI Taxonomy" id="2138164"/>
    <lineage>
        <taxon>Bacteria</taxon>
        <taxon>Pseudomonadati</taxon>
        <taxon>Pseudomonadota</taxon>
        <taxon>Gammaproteobacteria</taxon>
        <taxon>Candidatus Kentrum</taxon>
    </lineage>
</organism>
<sequence length="70" mass="8226">MRRLTRLRKFENHAHLVAVYIVFYNVCKIHIKALRIMPAMKTGLFDTVRDAEWIGKLTDERAPKFGNRAP</sequence>
<proteinExistence type="predicted"/>
<reference evidence="1" key="1">
    <citation type="submission" date="2019-02" db="EMBL/GenBank/DDBJ databases">
        <authorList>
            <person name="Gruber-Vodicka R. H."/>
            <person name="Seah K. B. B."/>
        </authorList>
    </citation>
    <scope>NUCLEOTIDE SEQUENCE</scope>
    <source>
        <strain evidence="1">BECK_BZ197</strain>
        <strain evidence="3">BECK_BZ198</strain>
        <strain evidence="2">BECK_BZ199</strain>
    </source>
</reference>
<protein>
    <submittedName>
        <fullName evidence="1">Uncharacterized protein</fullName>
    </submittedName>
</protein>
<dbReference type="EMBL" id="CAADFO010000026">
    <property type="protein sequence ID" value="VFK27225.1"/>
    <property type="molecule type" value="Genomic_DNA"/>
</dbReference>
<evidence type="ECO:0000313" key="3">
    <source>
        <dbReference type="EMBL" id="VFK75501.1"/>
    </source>
</evidence>
<evidence type="ECO:0000313" key="1">
    <source>
        <dbReference type="EMBL" id="VFK27225.1"/>
    </source>
</evidence>
<name>A0A450XD54_9GAMM</name>
<dbReference type="EMBL" id="CAADFQ010000020">
    <property type="protein sequence ID" value="VFK31055.1"/>
    <property type="molecule type" value="Genomic_DNA"/>
</dbReference>
<accession>A0A450XD54</accession>